<name>A0A2T7FDX2_9POAL</name>
<evidence type="ECO:0000313" key="1">
    <source>
        <dbReference type="EMBL" id="PUZ78261.1"/>
    </source>
</evidence>
<protein>
    <submittedName>
        <fullName evidence="1">Uncharacterized protein</fullName>
    </submittedName>
</protein>
<dbReference type="Gramene" id="PUZ78261">
    <property type="protein sequence ID" value="PUZ78261"/>
    <property type="gene ID" value="GQ55_1G439300"/>
</dbReference>
<dbReference type="AlphaFoldDB" id="A0A2T7FDX2"/>
<sequence>MFPQARMDDRSDCVHAPWVASKHACRFVLMMNTIHTDAAAMYLFLTLPHLMETNFNMISSGYIYTISHVRTYTYRCCGIDRPCIIACSKYTEMHITKLVLILL</sequence>
<evidence type="ECO:0000313" key="2">
    <source>
        <dbReference type="Proteomes" id="UP000244336"/>
    </source>
</evidence>
<proteinExistence type="predicted"/>
<dbReference type="EMBL" id="CM009749">
    <property type="protein sequence ID" value="PUZ78261.1"/>
    <property type="molecule type" value="Genomic_DNA"/>
</dbReference>
<accession>A0A2T7FDX2</accession>
<reference evidence="1 2" key="1">
    <citation type="submission" date="2018-04" db="EMBL/GenBank/DDBJ databases">
        <title>WGS assembly of Panicum hallii var. hallii HAL2.</title>
        <authorList>
            <person name="Lovell J."/>
            <person name="Jenkins J."/>
            <person name="Lowry D."/>
            <person name="Mamidi S."/>
            <person name="Sreedasyam A."/>
            <person name="Weng X."/>
            <person name="Barry K."/>
            <person name="Bonette J."/>
            <person name="Campitelli B."/>
            <person name="Daum C."/>
            <person name="Gordon S."/>
            <person name="Gould B."/>
            <person name="Lipzen A."/>
            <person name="MacQueen A."/>
            <person name="Palacio-Mejia J."/>
            <person name="Plott C."/>
            <person name="Shakirov E."/>
            <person name="Shu S."/>
            <person name="Yoshinaga Y."/>
            <person name="Zane M."/>
            <person name="Rokhsar D."/>
            <person name="Grimwood J."/>
            <person name="Schmutz J."/>
            <person name="Juenger T."/>
        </authorList>
    </citation>
    <scope>NUCLEOTIDE SEQUENCE [LARGE SCALE GENOMIC DNA]</scope>
    <source>
        <strain evidence="2">cv. HAL2</strain>
    </source>
</reference>
<dbReference type="Proteomes" id="UP000244336">
    <property type="component" value="Chromosome 1"/>
</dbReference>
<organism evidence="1 2">
    <name type="scientific">Panicum hallii var. hallii</name>
    <dbReference type="NCBI Taxonomy" id="1504633"/>
    <lineage>
        <taxon>Eukaryota</taxon>
        <taxon>Viridiplantae</taxon>
        <taxon>Streptophyta</taxon>
        <taxon>Embryophyta</taxon>
        <taxon>Tracheophyta</taxon>
        <taxon>Spermatophyta</taxon>
        <taxon>Magnoliopsida</taxon>
        <taxon>Liliopsida</taxon>
        <taxon>Poales</taxon>
        <taxon>Poaceae</taxon>
        <taxon>PACMAD clade</taxon>
        <taxon>Panicoideae</taxon>
        <taxon>Panicodae</taxon>
        <taxon>Paniceae</taxon>
        <taxon>Panicinae</taxon>
        <taxon>Panicum</taxon>
        <taxon>Panicum sect. Panicum</taxon>
    </lineage>
</organism>
<gene>
    <name evidence="1" type="ORF">GQ55_1G439300</name>
</gene>
<keyword evidence="2" id="KW-1185">Reference proteome</keyword>